<dbReference type="PANTHER" id="PTHR43976:SF16">
    <property type="entry name" value="SHORT-CHAIN DEHYDROGENASE_REDUCTASE FAMILY PROTEIN"/>
    <property type="match status" value="1"/>
</dbReference>
<evidence type="ECO:0000256" key="1">
    <source>
        <dbReference type="ARBA" id="ARBA00006484"/>
    </source>
</evidence>
<accession>A0ABT5VSV0</accession>
<dbReference type="PRINTS" id="PR00081">
    <property type="entry name" value="GDHRDH"/>
</dbReference>
<comment type="caution">
    <text evidence="4">The sequence shown here is derived from an EMBL/GenBank/DDBJ whole genome shotgun (WGS) entry which is preliminary data.</text>
</comment>
<organism evidence="4 5">
    <name type="scientific">Paralabilibaculum antarcticum</name>
    <dbReference type="NCBI Taxonomy" id="2912572"/>
    <lineage>
        <taxon>Bacteria</taxon>
        <taxon>Pseudomonadati</taxon>
        <taxon>Bacteroidota</taxon>
        <taxon>Bacteroidia</taxon>
        <taxon>Marinilabiliales</taxon>
        <taxon>Marinifilaceae</taxon>
        <taxon>Paralabilibaculum</taxon>
    </lineage>
</organism>
<evidence type="ECO:0000256" key="2">
    <source>
        <dbReference type="ARBA" id="ARBA00023002"/>
    </source>
</evidence>
<evidence type="ECO:0000313" key="4">
    <source>
        <dbReference type="EMBL" id="MDE5418496.1"/>
    </source>
</evidence>
<sequence>MNEKIVLITGASSGIGRSTTALFLKKGYTVYASAPSTDQMNELQVNGAHLIKLDISNKKDCQNAIDHILKESGKIDILINNAGYGLYGAIEDVPIEAARKQFEVNLFGLVELTKLILPSMRNNSKGRIINISSILGAMTLPMGGWYHASKYALEGITDCLRQEVKTFGIKVILINPGAIESNWAELAFSHAVRNSGDSIYKEQTNKLNELFKKSKILEGKADQVAQVIVKASEKKRPKIRYLVPFHAKFVWFIRRISNEQLFKFISSKLIKSIVFNSKPEVK</sequence>
<proteinExistence type="inferred from homology"/>
<keyword evidence="5" id="KW-1185">Reference proteome</keyword>
<name>A0ABT5VSV0_9BACT</name>
<evidence type="ECO:0000313" key="5">
    <source>
        <dbReference type="Proteomes" id="UP001528920"/>
    </source>
</evidence>
<dbReference type="NCBIfam" id="NF004826">
    <property type="entry name" value="PRK06182.1"/>
    <property type="match status" value="1"/>
</dbReference>
<dbReference type="InterPro" id="IPR051911">
    <property type="entry name" value="SDR_oxidoreductase"/>
</dbReference>
<dbReference type="SUPFAM" id="SSF51735">
    <property type="entry name" value="NAD(P)-binding Rossmann-fold domains"/>
    <property type="match status" value="1"/>
</dbReference>
<keyword evidence="2" id="KW-0560">Oxidoreductase</keyword>
<dbReference type="Proteomes" id="UP001528920">
    <property type="component" value="Unassembled WGS sequence"/>
</dbReference>
<dbReference type="PRINTS" id="PR00080">
    <property type="entry name" value="SDRFAMILY"/>
</dbReference>
<dbReference type="InterPro" id="IPR036291">
    <property type="entry name" value="NAD(P)-bd_dom_sf"/>
</dbReference>
<dbReference type="Pfam" id="PF00106">
    <property type="entry name" value="adh_short"/>
    <property type="match status" value="1"/>
</dbReference>
<dbReference type="Gene3D" id="3.40.50.720">
    <property type="entry name" value="NAD(P)-binding Rossmann-like Domain"/>
    <property type="match status" value="1"/>
</dbReference>
<dbReference type="EMBL" id="JAKJSC010000001">
    <property type="protein sequence ID" value="MDE5418496.1"/>
    <property type="molecule type" value="Genomic_DNA"/>
</dbReference>
<dbReference type="RefSeq" id="WP_275109821.1">
    <property type="nucleotide sequence ID" value="NZ_JAKJSC010000001.1"/>
</dbReference>
<dbReference type="PANTHER" id="PTHR43976">
    <property type="entry name" value="SHORT CHAIN DEHYDROGENASE"/>
    <property type="match status" value="1"/>
</dbReference>
<evidence type="ECO:0000256" key="3">
    <source>
        <dbReference type="RuleBase" id="RU000363"/>
    </source>
</evidence>
<dbReference type="CDD" id="cd05374">
    <property type="entry name" value="17beta-HSD-like_SDR_c"/>
    <property type="match status" value="1"/>
</dbReference>
<gene>
    <name evidence="4" type="ORF">L3049_10790</name>
</gene>
<reference evidence="4 5" key="1">
    <citation type="submission" date="2022-01" db="EMBL/GenBank/DDBJ databases">
        <title>Labilibaculum sp. nov, a marine bacterium isolated from Antarctica.</title>
        <authorList>
            <person name="Dai W."/>
        </authorList>
    </citation>
    <scope>NUCLEOTIDE SEQUENCE [LARGE SCALE GENOMIC DNA]</scope>
    <source>
        <strain evidence="4 5">DW002</strain>
    </source>
</reference>
<comment type="similarity">
    <text evidence="1 3">Belongs to the short-chain dehydrogenases/reductases (SDR) family.</text>
</comment>
<protein>
    <submittedName>
        <fullName evidence="4">Oxidoreductase</fullName>
    </submittedName>
</protein>
<dbReference type="InterPro" id="IPR002347">
    <property type="entry name" value="SDR_fam"/>
</dbReference>